<dbReference type="Gene3D" id="3.40.50.150">
    <property type="entry name" value="Vaccinia Virus protein VP39"/>
    <property type="match status" value="1"/>
</dbReference>
<keyword evidence="2 3" id="KW-0808">Transferase</keyword>
<dbReference type="PANTHER" id="PTHR43542:SF1">
    <property type="entry name" value="METHYLTRANSFERASE"/>
    <property type="match status" value="1"/>
</dbReference>
<name>A0A1F4UAZ7_UNCW3</name>
<dbReference type="Proteomes" id="UP000177025">
    <property type="component" value="Unassembled WGS sequence"/>
</dbReference>
<evidence type="ECO:0000313" key="3">
    <source>
        <dbReference type="EMBL" id="OGC42111.1"/>
    </source>
</evidence>
<dbReference type="NCBIfam" id="TIGR00095">
    <property type="entry name" value="16S rRNA (guanine(966)-N(2))-methyltransferase RsmD"/>
    <property type="match status" value="1"/>
</dbReference>
<protein>
    <submittedName>
        <fullName evidence="3">16S rRNA (Guanine(966)-N(2))-methyltransferase RsmD</fullName>
    </submittedName>
</protein>
<dbReference type="PROSITE" id="PS00092">
    <property type="entry name" value="N6_MTASE"/>
    <property type="match status" value="1"/>
</dbReference>
<dbReference type="EMBL" id="MEUM01000082">
    <property type="protein sequence ID" value="OGC42111.1"/>
    <property type="molecule type" value="Genomic_DNA"/>
</dbReference>
<proteinExistence type="predicted"/>
<dbReference type="CDD" id="cd02440">
    <property type="entry name" value="AdoMet_MTases"/>
    <property type="match status" value="1"/>
</dbReference>
<dbReference type="PANTHER" id="PTHR43542">
    <property type="entry name" value="METHYLTRANSFERASE"/>
    <property type="match status" value="1"/>
</dbReference>
<dbReference type="SUPFAM" id="SSF53335">
    <property type="entry name" value="S-adenosyl-L-methionine-dependent methyltransferases"/>
    <property type="match status" value="1"/>
</dbReference>
<evidence type="ECO:0000256" key="2">
    <source>
        <dbReference type="ARBA" id="ARBA00022679"/>
    </source>
</evidence>
<dbReference type="GO" id="GO:0031167">
    <property type="term" value="P:rRNA methylation"/>
    <property type="evidence" value="ECO:0007669"/>
    <property type="project" value="InterPro"/>
</dbReference>
<dbReference type="InterPro" id="IPR004398">
    <property type="entry name" value="RNA_MeTrfase_RsmD"/>
</dbReference>
<organism evidence="3 4">
    <name type="scientific">candidate division WOR-3 bacterium RBG_13_43_14</name>
    <dbReference type="NCBI Taxonomy" id="1802590"/>
    <lineage>
        <taxon>Bacteria</taxon>
        <taxon>Bacteria division WOR-3</taxon>
    </lineage>
</organism>
<dbReference type="Pfam" id="PF03602">
    <property type="entry name" value="Cons_hypoth95"/>
    <property type="match status" value="1"/>
</dbReference>
<evidence type="ECO:0000313" key="4">
    <source>
        <dbReference type="Proteomes" id="UP000177025"/>
    </source>
</evidence>
<dbReference type="GO" id="GO:0003676">
    <property type="term" value="F:nucleic acid binding"/>
    <property type="evidence" value="ECO:0007669"/>
    <property type="project" value="InterPro"/>
</dbReference>
<dbReference type="InterPro" id="IPR029063">
    <property type="entry name" value="SAM-dependent_MTases_sf"/>
</dbReference>
<reference evidence="3 4" key="1">
    <citation type="journal article" date="2016" name="Nat. Commun.">
        <title>Thousands of microbial genomes shed light on interconnected biogeochemical processes in an aquifer system.</title>
        <authorList>
            <person name="Anantharaman K."/>
            <person name="Brown C.T."/>
            <person name="Hug L.A."/>
            <person name="Sharon I."/>
            <person name="Castelle C.J."/>
            <person name="Probst A.J."/>
            <person name="Thomas B.C."/>
            <person name="Singh A."/>
            <person name="Wilkins M.J."/>
            <person name="Karaoz U."/>
            <person name="Brodie E.L."/>
            <person name="Williams K.H."/>
            <person name="Hubbard S.S."/>
            <person name="Banfield J.F."/>
        </authorList>
    </citation>
    <scope>NUCLEOTIDE SEQUENCE [LARGE SCALE GENOMIC DNA]</scope>
</reference>
<dbReference type="AlphaFoldDB" id="A0A1F4UAZ7"/>
<dbReference type="GO" id="GO:0008168">
    <property type="term" value="F:methyltransferase activity"/>
    <property type="evidence" value="ECO:0007669"/>
    <property type="project" value="UniProtKB-KW"/>
</dbReference>
<accession>A0A1F4UAZ7</accession>
<sequence length="178" mass="19982">MRIVGGRNKGRSLKVAKKGTRPTKGIVRESIFNILGSLVVNAHILDVFAGSGALGIEAICRGACNCVFIETNARSLMINIDRFKIKDKCEVLKYDFRRSLKKLKGRKFDIVFLDPPYHRDYVDQTLILLHNCDLASGVVIVEHHAKETINLPGEWQMIKHKKHGETAISVIDSKPESM</sequence>
<gene>
    <name evidence="3" type="ORF">A2Y85_03935</name>
</gene>
<dbReference type="PIRSF" id="PIRSF004553">
    <property type="entry name" value="CHP00095"/>
    <property type="match status" value="1"/>
</dbReference>
<evidence type="ECO:0000256" key="1">
    <source>
        <dbReference type="ARBA" id="ARBA00022603"/>
    </source>
</evidence>
<dbReference type="InterPro" id="IPR002052">
    <property type="entry name" value="DNA_methylase_N6_adenine_CS"/>
</dbReference>
<keyword evidence="1 3" id="KW-0489">Methyltransferase</keyword>
<comment type="caution">
    <text evidence="3">The sequence shown here is derived from an EMBL/GenBank/DDBJ whole genome shotgun (WGS) entry which is preliminary data.</text>
</comment>